<evidence type="ECO:0000256" key="3">
    <source>
        <dbReference type="ARBA" id="ARBA00022729"/>
    </source>
</evidence>
<dbReference type="InterPro" id="IPR017853">
    <property type="entry name" value="GH"/>
</dbReference>
<evidence type="ECO:0000313" key="7">
    <source>
        <dbReference type="EMBL" id="ESL02710.1"/>
    </source>
</evidence>
<dbReference type="STRING" id="592026.GCWU0000282_001580"/>
<dbReference type="PANTHER" id="PTHR10030:SF37">
    <property type="entry name" value="ALPHA-L-FUCOSIDASE-RELATED"/>
    <property type="match status" value="1"/>
</dbReference>
<dbReference type="Gene3D" id="2.60.120.260">
    <property type="entry name" value="Galactose-binding domain-like"/>
    <property type="match status" value="1"/>
</dbReference>
<dbReference type="InterPro" id="IPR057739">
    <property type="entry name" value="Glyco_hydro_29_N"/>
</dbReference>
<protein>
    <recommendedName>
        <fullName evidence="2">alpha-L-fucosidase</fullName>
        <ecNumber evidence="2">3.2.1.51</ecNumber>
    </recommendedName>
</protein>
<evidence type="ECO:0000259" key="6">
    <source>
        <dbReference type="Pfam" id="PF01120"/>
    </source>
</evidence>
<dbReference type="EC" id="3.2.1.51" evidence="2"/>
<dbReference type="GO" id="GO:0005764">
    <property type="term" value="C:lysosome"/>
    <property type="evidence" value="ECO:0007669"/>
    <property type="project" value="TreeGrafter"/>
</dbReference>
<proteinExistence type="inferred from homology"/>
<sequence length="482" mass="55175">MERRMSYEYEELDKRLVSIVPSKRQVEYQEREFYGFIHFTVNTYTNREWGLGDESPEIFNPYNLDAESWGKTAVCAGMRGLILTCKHHDGFCLWPSKYTEHSIKNSPYKDGKGDIVKELSEACKKHGLKFGVYLSPWDRNSAVYGSGKEYDDYYINQMTELLTNYGDIYTFWMDGACGEGPNGKKQVYDWERYYAKVRELQPEAVLSISGPDVRWCGNEAGIVRKSEWSVVSKAMTSPALTAELSQQEDSEEFRKRAIDPTKEELGSREVLKDEPELAWFPAETDLSIRPGWFYHPEEDDKVRSLENLKDIYLKSVGGNTALLLNICPMKDGCLHENDVKRLAELGDFIRESFKENLADKADITSLPEKGDRGEDITGIRTDSYETYFKPEDGHRELSINFTWKEGVKAAYLVLKENILLSQRVEKFKVYEDVKGEGLVEVYDGTVIGYKRIVKLSGKEITGLKIDITDARVAPAISFVGVY</sequence>
<keyword evidence="4" id="KW-0378">Hydrolase</keyword>
<evidence type="ECO:0000313" key="8">
    <source>
        <dbReference type="Proteomes" id="UP000018227"/>
    </source>
</evidence>
<dbReference type="eggNOG" id="COG3669">
    <property type="taxonomic scope" value="Bacteria"/>
</dbReference>
<feature type="domain" description="Glycoside hydrolase family 29 N-terminal" evidence="6">
    <location>
        <begin position="36"/>
        <end position="350"/>
    </location>
</feature>
<dbReference type="Proteomes" id="UP000018227">
    <property type="component" value="Unassembled WGS sequence"/>
</dbReference>
<evidence type="ECO:0000256" key="5">
    <source>
        <dbReference type="ARBA" id="ARBA00023295"/>
    </source>
</evidence>
<name>V2Z715_9FIRM</name>
<dbReference type="GO" id="GO:0004560">
    <property type="term" value="F:alpha-L-fucosidase activity"/>
    <property type="evidence" value="ECO:0007669"/>
    <property type="project" value="InterPro"/>
</dbReference>
<comment type="similarity">
    <text evidence="1">Belongs to the glycosyl hydrolase 29 family.</text>
</comment>
<dbReference type="SMART" id="SM00812">
    <property type="entry name" value="Alpha_L_fucos"/>
    <property type="match status" value="1"/>
</dbReference>
<dbReference type="PANTHER" id="PTHR10030">
    <property type="entry name" value="ALPHA-L-FUCOSIDASE"/>
    <property type="match status" value="1"/>
</dbReference>
<dbReference type="InterPro" id="IPR000933">
    <property type="entry name" value="Glyco_hydro_29"/>
</dbReference>
<dbReference type="Gene3D" id="3.20.20.80">
    <property type="entry name" value="Glycosidases"/>
    <property type="match status" value="1"/>
</dbReference>
<comment type="caution">
    <text evidence="7">The sequence shown here is derived from an EMBL/GenBank/DDBJ whole genome shotgun (WGS) entry which is preliminary data.</text>
</comment>
<reference evidence="7 8" key="1">
    <citation type="submission" date="2013-06" db="EMBL/GenBank/DDBJ databases">
        <authorList>
            <person name="Weinstock G."/>
            <person name="Sodergren E."/>
            <person name="Clifton S."/>
            <person name="Fulton L."/>
            <person name="Fulton B."/>
            <person name="Courtney L."/>
            <person name="Fronick C."/>
            <person name="Harrison M."/>
            <person name="Strong C."/>
            <person name="Farmer C."/>
            <person name="Delahaunty K."/>
            <person name="Markovic C."/>
            <person name="Hall O."/>
            <person name="Minx P."/>
            <person name="Tomlinson C."/>
            <person name="Mitreva M."/>
            <person name="Nelson J."/>
            <person name="Hou S."/>
            <person name="Wollam A."/>
            <person name="Pepin K.H."/>
            <person name="Johnson M."/>
            <person name="Bhonagiri V."/>
            <person name="Nash W.E."/>
            <person name="Warren W."/>
            <person name="Chinwalla A."/>
            <person name="Mardis E.R."/>
            <person name="Wilson R.K."/>
        </authorList>
    </citation>
    <scope>NUCLEOTIDE SEQUENCE [LARGE SCALE GENOMIC DNA]</scope>
    <source>
        <strain evidence="7 8">ATCC 51271</strain>
    </source>
</reference>
<dbReference type="SUPFAM" id="SSF51445">
    <property type="entry name" value="(Trans)glycosidases"/>
    <property type="match status" value="1"/>
</dbReference>
<keyword evidence="8" id="KW-1185">Reference proteome</keyword>
<keyword evidence="3" id="KW-0732">Signal</keyword>
<keyword evidence="5" id="KW-0326">Glycosidase</keyword>
<gene>
    <name evidence="7" type="ORF">GCWU0000282_001580</name>
</gene>
<organism evidence="7 8">
    <name type="scientific">Catonella morbi ATCC 51271</name>
    <dbReference type="NCBI Taxonomy" id="592026"/>
    <lineage>
        <taxon>Bacteria</taxon>
        <taxon>Bacillati</taxon>
        <taxon>Bacillota</taxon>
        <taxon>Clostridia</taxon>
        <taxon>Lachnospirales</taxon>
        <taxon>Lachnospiraceae</taxon>
        <taxon>Catonella</taxon>
    </lineage>
</organism>
<evidence type="ECO:0000256" key="1">
    <source>
        <dbReference type="ARBA" id="ARBA00007951"/>
    </source>
</evidence>
<dbReference type="GO" id="GO:0016139">
    <property type="term" value="P:glycoside catabolic process"/>
    <property type="evidence" value="ECO:0007669"/>
    <property type="project" value="TreeGrafter"/>
</dbReference>
<dbReference type="Pfam" id="PF01120">
    <property type="entry name" value="Alpha_L_fucos"/>
    <property type="match status" value="1"/>
</dbReference>
<dbReference type="GO" id="GO:0006004">
    <property type="term" value="P:fucose metabolic process"/>
    <property type="evidence" value="ECO:0007669"/>
    <property type="project" value="TreeGrafter"/>
</dbReference>
<dbReference type="HOGENOM" id="CLU_002934_7_1_9"/>
<dbReference type="AlphaFoldDB" id="V2Z715"/>
<dbReference type="EMBL" id="ACIL03000013">
    <property type="protein sequence ID" value="ESL02710.1"/>
    <property type="molecule type" value="Genomic_DNA"/>
</dbReference>
<accession>V2Z715</accession>
<evidence type="ECO:0000256" key="4">
    <source>
        <dbReference type="ARBA" id="ARBA00022801"/>
    </source>
</evidence>
<evidence type="ECO:0000256" key="2">
    <source>
        <dbReference type="ARBA" id="ARBA00012662"/>
    </source>
</evidence>